<dbReference type="InterPro" id="IPR036938">
    <property type="entry name" value="PAP2/HPO_sf"/>
</dbReference>
<protein>
    <recommendedName>
        <fullName evidence="5">Vanadium-dependent haloperoxidase</fullName>
    </recommendedName>
</protein>
<dbReference type="InterPro" id="IPR049283">
    <property type="entry name" value="DUF6851"/>
</dbReference>
<comment type="caution">
    <text evidence="3">The sequence shown here is derived from an EMBL/GenBank/DDBJ whole genome shotgun (WGS) entry which is preliminary data.</text>
</comment>
<dbReference type="SUPFAM" id="SSF48317">
    <property type="entry name" value="Acid phosphatase/Vanadium-dependent haloperoxidase"/>
    <property type="match status" value="1"/>
</dbReference>
<reference evidence="3 4" key="1">
    <citation type="submission" date="2016-08" db="EMBL/GenBank/DDBJ databases">
        <title>Complete genome sequence of Streptomyces agglomeratus strain 6-3-2, a novel anti-MRSA actinomycete isolated from Wuli of Tebit, China.</title>
        <authorList>
            <person name="Chen X."/>
        </authorList>
    </citation>
    <scope>NUCLEOTIDE SEQUENCE [LARGE SCALE GENOMIC DNA]</scope>
    <source>
        <strain evidence="3 4">6-3-2</strain>
    </source>
</reference>
<organism evidence="3 4">
    <name type="scientific">Streptomyces agglomeratus</name>
    <dbReference type="NCBI Taxonomy" id="285458"/>
    <lineage>
        <taxon>Bacteria</taxon>
        <taxon>Bacillati</taxon>
        <taxon>Actinomycetota</taxon>
        <taxon>Actinomycetes</taxon>
        <taxon>Kitasatosporales</taxon>
        <taxon>Streptomycetaceae</taxon>
        <taxon>Streptomyces</taxon>
    </lineage>
</organism>
<dbReference type="InterPro" id="IPR055161">
    <property type="entry name" value="NapH1-like_2nd"/>
</dbReference>
<dbReference type="PROSITE" id="PS51318">
    <property type="entry name" value="TAT"/>
    <property type="match status" value="1"/>
</dbReference>
<dbReference type="Gene3D" id="1.10.606.10">
    <property type="entry name" value="Vanadium-containing Chloroperoxidase, domain 2"/>
    <property type="match status" value="1"/>
</dbReference>
<dbReference type="OrthoDB" id="9771961at2"/>
<dbReference type="PANTHER" id="PTHR34599">
    <property type="entry name" value="PEROXIDASE-RELATED"/>
    <property type="match status" value="1"/>
</dbReference>
<dbReference type="EMBL" id="MEHJ01000001">
    <property type="protein sequence ID" value="OEJ27984.1"/>
    <property type="molecule type" value="Genomic_DNA"/>
</dbReference>
<sequence length="505" mass="55410">MTEHRNARRQGDGVARRSILFGVAGGAGLVAADWLGPAAPKAQAARGVRHHFDFDKGNAALDVFGPVSGDPIRSTIAPSDASLIIRFANLVAHAWFDAIAPYHPTAVGVHSNLGRRPAGEAKTNKNKNIALLYASYRMYSALLPQFRTVWREVMLSVDMDPDDNQENTDTPVGIGNLAAKGVIKSRMHDGMNQLGDHGGRTYNLQPFADYTGYEPVNTAYRVKNPSRWQPNVVTKGNGVFQVQHFVTPQLRLVRPYSYADPSEFRLPAPAASDHHDRKAYKRQADGILATSAGLTDEQKMKAEMFDDKFTSLGAAIGSVAESAGLDLDGWIHLHMAADTATFDASIAAWYNKHVYDSVRPFTAVRHVYGDRPVTAWGGPGKGTVKIPADQWQSYLAVVDHPEYPSGSTSLCSAQAQVVRRMLGSDELKVRIPARKGSSLVEPGVTPAQDMVLSWDNWTDWARDCGLTRYWGGVHFMPAIEASWDMGRQIGDRAYTFVRKHIDGKV</sequence>
<dbReference type="PANTHER" id="PTHR34599:SF2">
    <property type="entry name" value="TRAF-TYPE DOMAIN-CONTAINING PROTEIN"/>
    <property type="match status" value="1"/>
</dbReference>
<dbReference type="Pfam" id="PF22778">
    <property type="entry name" value="VCPO_2nd"/>
    <property type="match status" value="1"/>
</dbReference>
<evidence type="ECO:0000259" key="1">
    <source>
        <dbReference type="Pfam" id="PF21167"/>
    </source>
</evidence>
<feature type="domain" description="Vanadium-dependent haloperoxidase NapH1-like second helical-bundle" evidence="2">
    <location>
        <begin position="333"/>
        <end position="505"/>
    </location>
</feature>
<feature type="domain" description="DUF6851" evidence="1">
    <location>
        <begin position="90"/>
        <end position="230"/>
    </location>
</feature>
<dbReference type="Pfam" id="PF21167">
    <property type="entry name" value="DUF6851"/>
    <property type="match status" value="1"/>
</dbReference>
<dbReference type="RefSeq" id="WP_069935488.1">
    <property type="nucleotide sequence ID" value="NZ_MEHJ01000001.1"/>
</dbReference>
<dbReference type="STRING" id="285458.BGM19_07495"/>
<dbReference type="CDD" id="cd03398">
    <property type="entry name" value="PAP2_haloperoxidase"/>
    <property type="match status" value="1"/>
</dbReference>
<dbReference type="GO" id="GO:0004601">
    <property type="term" value="F:peroxidase activity"/>
    <property type="evidence" value="ECO:0007669"/>
    <property type="project" value="InterPro"/>
</dbReference>
<accession>A0A1E5PF28</accession>
<dbReference type="InterPro" id="IPR052559">
    <property type="entry name" value="V-haloperoxidase"/>
</dbReference>
<proteinExistence type="predicted"/>
<evidence type="ECO:0000259" key="2">
    <source>
        <dbReference type="Pfam" id="PF22778"/>
    </source>
</evidence>
<dbReference type="InterPro" id="IPR006311">
    <property type="entry name" value="TAT_signal"/>
</dbReference>
<dbReference type="Proteomes" id="UP000095759">
    <property type="component" value="Unassembled WGS sequence"/>
</dbReference>
<evidence type="ECO:0000313" key="4">
    <source>
        <dbReference type="Proteomes" id="UP000095759"/>
    </source>
</evidence>
<dbReference type="InterPro" id="IPR016119">
    <property type="entry name" value="Br/Cl_peroxidase_C"/>
</dbReference>
<evidence type="ECO:0000313" key="3">
    <source>
        <dbReference type="EMBL" id="OEJ27984.1"/>
    </source>
</evidence>
<gene>
    <name evidence="3" type="ORF">AS594_29330</name>
</gene>
<evidence type="ECO:0008006" key="5">
    <source>
        <dbReference type="Google" id="ProtNLM"/>
    </source>
</evidence>
<name>A0A1E5PF28_9ACTN</name>
<dbReference type="AlphaFoldDB" id="A0A1E5PF28"/>
<keyword evidence="4" id="KW-1185">Reference proteome</keyword>